<evidence type="ECO:0000313" key="1">
    <source>
        <dbReference type="EMBL" id="KAF0892041.1"/>
    </source>
</evidence>
<evidence type="ECO:0000313" key="2">
    <source>
        <dbReference type="Proteomes" id="UP000479710"/>
    </source>
</evidence>
<gene>
    <name evidence="1" type="ORF">E2562_012512</name>
</gene>
<protein>
    <submittedName>
        <fullName evidence="1">Uncharacterized protein</fullName>
    </submittedName>
</protein>
<keyword evidence="2" id="KW-1185">Reference proteome</keyword>
<sequence length="62" mass="6868">MAARSGEEVRVMIRKEGTLNRSNEPAPNLLSSLTGAVYDPSYLVCLRKRQIRLIGELNDAPP</sequence>
<name>A0A6G1BW72_9ORYZ</name>
<comment type="caution">
    <text evidence="1">The sequence shown here is derived from an EMBL/GenBank/DDBJ whole genome shotgun (WGS) entry which is preliminary data.</text>
</comment>
<dbReference type="AlphaFoldDB" id="A0A6G1BW72"/>
<dbReference type="Proteomes" id="UP000479710">
    <property type="component" value="Unassembled WGS sequence"/>
</dbReference>
<proteinExistence type="predicted"/>
<organism evidence="1 2">
    <name type="scientific">Oryza meyeriana var. granulata</name>
    <dbReference type="NCBI Taxonomy" id="110450"/>
    <lineage>
        <taxon>Eukaryota</taxon>
        <taxon>Viridiplantae</taxon>
        <taxon>Streptophyta</taxon>
        <taxon>Embryophyta</taxon>
        <taxon>Tracheophyta</taxon>
        <taxon>Spermatophyta</taxon>
        <taxon>Magnoliopsida</taxon>
        <taxon>Liliopsida</taxon>
        <taxon>Poales</taxon>
        <taxon>Poaceae</taxon>
        <taxon>BOP clade</taxon>
        <taxon>Oryzoideae</taxon>
        <taxon>Oryzeae</taxon>
        <taxon>Oryzinae</taxon>
        <taxon>Oryza</taxon>
        <taxon>Oryza meyeriana</taxon>
    </lineage>
</organism>
<reference evidence="1 2" key="1">
    <citation type="submission" date="2019-11" db="EMBL/GenBank/DDBJ databases">
        <title>Whole genome sequence of Oryza granulata.</title>
        <authorList>
            <person name="Li W."/>
        </authorList>
    </citation>
    <scope>NUCLEOTIDE SEQUENCE [LARGE SCALE GENOMIC DNA]</scope>
    <source>
        <strain evidence="2">cv. Menghai</strain>
        <tissue evidence="1">Leaf</tissue>
    </source>
</reference>
<accession>A0A6G1BW72</accession>
<dbReference type="EMBL" id="SPHZ02000011">
    <property type="protein sequence ID" value="KAF0892041.1"/>
    <property type="molecule type" value="Genomic_DNA"/>
</dbReference>